<evidence type="ECO:0000313" key="2">
    <source>
        <dbReference type="Proteomes" id="UP000281431"/>
    </source>
</evidence>
<organism evidence="1 2">
    <name type="scientific">Natrarchaeobius chitinivorans</name>
    <dbReference type="NCBI Taxonomy" id="1679083"/>
    <lineage>
        <taxon>Archaea</taxon>
        <taxon>Methanobacteriati</taxon>
        <taxon>Methanobacteriota</taxon>
        <taxon>Stenosarchaea group</taxon>
        <taxon>Halobacteria</taxon>
        <taxon>Halobacteriales</taxon>
        <taxon>Natrialbaceae</taxon>
        <taxon>Natrarchaeobius</taxon>
    </lineage>
</organism>
<dbReference type="Proteomes" id="UP000281431">
    <property type="component" value="Unassembled WGS sequence"/>
</dbReference>
<sequence>MEGLRWISLSEDERTEFLGDGGTGVISFSTDAGEPPASLPVSYGYFDADESFYFRLSFPPGSSKDEVVDNPVTFVTYGEDDGGWKSVVASGVLEELDDLPYDSTAVQGMWAIDIPTVDVFERPRDEIEFHDFRLVPEMLSGRKSVSD</sequence>
<dbReference type="OrthoDB" id="953at2157"/>
<comment type="caution">
    <text evidence="1">The sequence shown here is derived from an EMBL/GenBank/DDBJ whole genome shotgun (WGS) entry which is preliminary data.</text>
</comment>
<dbReference type="Pfam" id="PF12900">
    <property type="entry name" value="Pyridox_ox_2"/>
    <property type="match status" value="1"/>
</dbReference>
<evidence type="ECO:0000313" key="1">
    <source>
        <dbReference type="EMBL" id="RQH02535.1"/>
    </source>
</evidence>
<dbReference type="InterPro" id="IPR024747">
    <property type="entry name" value="Pyridox_Oxase-rel"/>
</dbReference>
<dbReference type="InterPro" id="IPR012349">
    <property type="entry name" value="Split_barrel_FMN-bd"/>
</dbReference>
<protein>
    <submittedName>
        <fullName evidence="1">Pyridoxamine 5'-phosphate oxidase family protein</fullName>
    </submittedName>
</protein>
<dbReference type="Gene3D" id="2.30.110.10">
    <property type="entry name" value="Electron Transport, Fmn-binding Protein, Chain A"/>
    <property type="match status" value="1"/>
</dbReference>
<dbReference type="AlphaFoldDB" id="A0A3N6MLZ1"/>
<accession>A0A3N6MLZ1</accession>
<reference evidence="1 2" key="1">
    <citation type="submission" date="2018-10" db="EMBL/GenBank/DDBJ databases">
        <title>Natrarchaeobius chitinivorans gen. nov., sp. nov., and Natrarchaeobius haloalkaliphilus sp. nov., alkaliphilic, chitin-utilizing haloarchaea from hypersaline alkaline lakes.</title>
        <authorList>
            <person name="Sorokin D.Y."/>
            <person name="Elcheninov A.G."/>
            <person name="Kostrikina N.A."/>
            <person name="Bale N.J."/>
            <person name="Sinninghe Damste J.S."/>
            <person name="Khijniak T.V."/>
            <person name="Kublanov I.V."/>
            <person name="Toshchakov S.V."/>
        </authorList>
    </citation>
    <scope>NUCLEOTIDE SEQUENCE [LARGE SCALE GENOMIC DNA]</scope>
    <source>
        <strain evidence="1 2">AArcht7</strain>
    </source>
</reference>
<gene>
    <name evidence="1" type="ORF">EA472_04345</name>
</gene>
<keyword evidence="2" id="KW-1185">Reference proteome</keyword>
<proteinExistence type="predicted"/>
<dbReference type="EMBL" id="REFZ01000002">
    <property type="protein sequence ID" value="RQH02535.1"/>
    <property type="molecule type" value="Genomic_DNA"/>
</dbReference>
<dbReference type="SUPFAM" id="SSF50475">
    <property type="entry name" value="FMN-binding split barrel"/>
    <property type="match status" value="1"/>
</dbReference>
<name>A0A3N6MLZ1_NATCH</name>